<organism evidence="3 4">
    <name type="scientific">Streptoalloteichus tenebrarius (strain ATCC 17920 / DSM 40477 / JCM 4838 / CBS 697.72 / NBRC 16177 / NCIMB 11028 / NRRL B-12390 / A12253. 1 / ISP 5477)</name>
    <name type="common">Streptomyces tenebrarius</name>
    <dbReference type="NCBI Taxonomy" id="1933"/>
    <lineage>
        <taxon>Bacteria</taxon>
        <taxon>Bacillati</taxon>
        <taxon>Actinomycetota</taxon>
        <taxon>Actinomycetes</taxon>
        <taxon>Pseudonocardiales</taxon>
        <taxon>Pseudonocardiaceae</taxon>
        <taxon>Streptoalloteichus</taxon>
    </lineage>
</organism>
<proteinExistence type="predicted"/>
<dbReference type="PIRSF" id="PIRSF009141">
    <property type="entry name" value="UCP009141"/>
    <property type="match status" value="1"/>
</dbReference>
<evidence type="ECO:0000256" key="2">
    <source>
        <dbReference type="SAM" id="Phobius"/>
    </source>
</evidence>
<dbReference type="Proteomes" id="UP001205311">
    <property type="component" value="Unassembled WGS sequence"/>
</dbReference>
<dbReference type="EMBL" id="JAMTCP010000043">
    <property type="protein sequence ID" value="MCP2261489.1"/>
    <property type="molecule type" value="Genomic_DNA"/>
</dbReference>
<evidence type="ECO:0000313" key="4">
    <source>
        <dbReference type="Proteomes" id="UP001205311"/>
    </source>
</evidence>
<feature type="transmembrane region" description="Helical" evidence="2">
    <location>
        <begin position="140"/>
        <end position="162"/>
    </location>
</feature>
<feature type="transmembrane region" description="Helical" evidence="2">
    <location>
        <begin position="194"/>
        <end position="217"/>
    </location>
</feature>
<feature type="transmembrane region" description="Helical" evidence="2">
    <location>
        <begin position="237"/>
        <end position="254"/>
    </location>
</feature>
<feature type="transmembrane region" description="Helical" evidence="2">
    <location>
        <begin position="112"/>
        <end position="128"/>
    </location>
</feature>
<accession>A0ABT1I144</accession>
<dbReference type="Pfam" id="PF05675">
    <property type="entry name" value="DUF817"/>
    <property type="match status" value="1"/>
</dbReference>
<keyword evidence="4" id="KW-1185">Reference proteome</keyword>
<keyword evidence="2" id="KW-1133">Transmembrane helix</keyword>
<gene>
    <name evidence="3" type="ORF">LX15_005215</name>
</gene>
<feature type="transmembrane region" description="Helical" evidence="2">
    <location>
        <begin position="76"/>
        <end position="92"/>
    </location>
</feature>
<comment type="caution">
    <text evidence="3">The sequence shown here is derived from an EMBL/GenBank/DDBJ whole genome shotgun (WGS) entry which is preliminary data.</text>
</comment>
<keyword evidence="2" id="KW-0812">Transmembrane</keyword>
<dbReference type="InterPro" id="IPR008535">
    <property type="entry name" value="DUF817"/>
</dbReference>
<feature type="region of interest" description="Disordered" evidence="1">
    <location>
        <begin position="264"/>
        <end position="289"/>
    </location>
</feature>
<evidence type="ECO:0000256" key="1">
    <source>
        <dbReference type="SAM" id="MobiDB-lite"/>
    </source>
</evidence>
<reference evidence="3 4" key="1">
    <citation type="submission" date="2022-06" db="EMBL/GenBank/DDBJ databases">
        <title>Genomic Encyclopedia of Archaeal and Bacterial Type Strains, Phase II (KMG-II): from individual species to whole genera.</title>
        <authorList>
            <person name="Goeker M."/>
        </authorList>
    </citation>
    <scope>NUCLEOTIDE SEQUENCE [LARGE SCALE GENOMIC DNA]</scope>
    <source>
        <strain evidence="3 4">DSM 40477</strain>
    </source>
</reference>
<protein>
    <submittedName>
        <fullName evidence="3">Uncharacterized membrane protein YoaT, DUF817 family</fullName>
    </submittedName>
</protein>
<feature type="transmembrane region" description="Helical" evidence="2">
    <location>
        <begin position="51"/>
        <end position="69"/>
    </location>
</feature>
<sequence>MKRLRFVRSVRFAVVQLLRFAWLEARCCAFAVAMFAGLALSTVVSLPVPRYDALLLYGLLVTLVFWLVGLETTREIAVVAVFHLIGLAFELVKVRLGSWAYPEPALTKIGGVPLYSGFLYAAVGSYGCQAWRLLRLRVSFYRPVATALVAAAIYVNFVTHHWLPDLRWPLAATLVAVTWRAWVHFTVGPRRYRLPLSLSFMLVGFFLWVAENVATFFGAWRYPDQAVVWRLVHPSKFGAWALLVSVAFVVVATWQARRGRLRPDPADLPSRIRPAGDQEGGAPPERLAA</sequence>
<name>A0ABT1I144_STRSD</name>
<feature type="transmembrane region" description="Helical" evidence="2">
    <location>
        <begin position="168"/>
        <end position="187"/>
    </location>
</feature>
<evidence type="ECO:0000313" key="3">
    <source>
        <dbReference type="EMBL" id="MCP2261489.1"/>
    </source>
</evidence>
<keyword evidence="2" id="KW-0472">Membrane</keyword>